<evidence type="ECO:0000256" key="2">
    <source>
        <dbReference type="ARBA" id="ARBA00023315"/>
    </source>
</evidence>
<keyword evidence="2" id="KW-0012">Acyltransferase</keyword>
<evidence type="ECO:0000313" key="3">
    <source>
        <dbReference type="EMBL" id="KAF0890828.1"/>
    </source>
</evidence>
<dbReference type="Gene3D" id="3.30.559.10">
    <property type="entry name" value="Chloramphenicol acetyltransferase-like domain"/>
    <property type="match status" value="2"/>
</dbReference>
<comment type="caution">
    <text evidence="3">The sequence shown here is derived from an EMBL/GenBank/DDBJ whole genome shotgun (WGS) entry which is preliminary data.</text>
</comment>
<dbReference type="InterPro" id="IPR051504">
    <property type="entry name" value="Plant_metabolite_acyltrans"/>
</dbReference>
<dbReference type="AlphaFoldDB" id="A0A6G1BRW7"/>
<dbReference type="Proteomes" id="UP000479710">
    <property type="component" value="Unassembled WGS sequence"/>
</dbReference>
<dbReference type="EMBL" id="SPHZ02000011">
    <property type="protein sequence ID" value="KAF0890828.1"/>
    <property type="molecule type" value="Genomic_DNA"/>
</dbReference>
<keyword evidence="1" id="KW-0808">Transferase</keyword>
<evidence type="ECO:0000256" key="1">
    <source>
        <dbReference type="ARBA" id="ARBA00022679"/>
    </source>
</evidence>
<evidence type="ECO:0000313" key="4">
    <source>
        <dbReference type="Proteomes" id="UP000479710"/>
    </source>
</evidence>
<accession>A0A6G1BRW7</accession>
<proteinExistence type="predicted"/>
<dbReference type="SUPFAM" id="SSF52777">
    <property type="entry name" value="CoA-dependent acyltransferases"/>
    <property type="match status" value="1"/>
</dbReference>
<gene>
    <name evidence="3" type="ORF">E2562_004309</name>
</gene>
<organism evidence="3 4">
    <name type="scientific">Oryza meyeriana var. granulata</name>
    <dbReference type="NCBI Taxonomy" id="110450"/>
    <lineage>
        <taxon>Eukaryota</taxon>
        <taxon>Viridiplantae</taxon>
        <taxon>Streptophyta</taxon>
        <taxon>Embryophyta</taxon>
        <taxon>Tracheophyta</taxon>
        <taxon>Spermatophyta</taxon>
        <taxon>Magnoliopsida</taxon>
        <taxon>Liliopsida</taxon>
        <taxon>Poales</taxon>
        <taxon>Poaceae</taxon>
        <taxon>BOP clade</taxon>
        <taxon>Oryzoideae</taxon>
        <taxon>Oryzeae</taxon>
        <taxon>Oryzinae</taxon>
        <taxon>Oryza</taxon>
        <taxon>Oryza meyeriana</taxon>
    </lineage>
</organism>
<sequence>MSAVNIVDVSYVSVPATASLPPEPIKLTALEAQWLILPVLQHVLFYEVAGLPPFDSVVHSLRSSLGATLQSFAPLAGKLDYLEDTGDVAIACSASDGVKFVTAESEAGARRLAGDELHDLQTFEQLVPELDMSKLPTSVLAVQATRLKGGLAVGVKVHHGIADGKSFWIFVEAWAAACRGETPAATPCFDRSVIKWPGGEEIARSVLRTYAPNLPVVPELGLLTEERKRLTRRTFTVDAQQLEHLKHRITRDGEAQSAPLHRPPSSFVAVIAMAWTFLARCKTSAADDGDVFLFFLADVRERLDPPIDAGYFGTCLTGCLVRLPARDVHSDSALAAAASAVQEEIRRMAEDPLAWWNFMSLAGKIPLDRLMNVSGSPGFRPYDVADFGWGKLSRTEPIRMNHDGQVALVRAADGHGVQVSVSLLQSAHMDAFKSQLLELMG</sequence>
<dbReference type="PANTHER" id="PTHR31625">
    <property type="match status" value="1"/>
</dbReference>
<dbReference type="OrthoDB" id="667639at2759"/>
<dbReference type="InterPro" id="IPR023213">
    <property type="entry name" value="CAT-like_dom_sf"/>
</dbReference>
<name>A0A6G1BRW7_9ORYZ</name>
<dbReference type="Pfam" id="PF02458">
    <property type="entry name" value="Transferase"/>
    <property type="match status" value="1"/>
</dbReference>
<protein>
    <submittedName>
        <fullName evidence="3">Uncharacterized protein</fullName>
    </submittedName>
</protein>
<reference evidence="3 4" key="1">
    <citation type="submission" date="2019-11" db="EMBL/GenBank/DDBJ databases">
        <title>Whole genome sequence of Oryza granulata.</title>
        <authorList>
            <person name="Li W."/>
        </authorList>
    </citation>
    <scope>NUCLEOTIDE SEQUENCE [LARGE SCALE GENOMIC DNA]</scope>
    <source>
        <strain evidence="4">cv. Menghai</strain>
        <tissue evidence="3">Leaf</tissue>
    </source>
</reference>
<dbReference type="GO" id="GO:0050734">
    <property type="term" value="F:hydroxycinnamoyltransferase activity"/>
    <property type="evidence" value="ECO:0007669"/>
    <property type="project" value="UniProtKB-ARBA"/>
</dbReference>
<keyword evidence="4" id="KW-1185">Reference proteome</keyword>